<dbReference type="Proteomes" id="UP000078200">
    <property type="component" value="Unassembled WGS sequence"/>
</dbReference>
<evidence type="ECO:0000313" key="3">
    <source>
        <dbReference type="Proteomes" id="UP000078200"/>
    </source>
</evidence>
<evidence type="ECO:0000256" key="1">
    <source>
        <dbReference type="SAM" id="Phobius"/>
    </source>
</evidence>
<reference evidence="2" key="1">
    <citation type="submission" date="2020-05" db="UniProtKB">
        <authorList>
            <consortium name="EnsemblMetazoa"/>
        </authorList>
    </citation>
    <scope>IDENTIFICATION</scope>
    <source>
        <strain evidence="2">TTRI</strain>
    </source>
</reference>
<dbReference type="VEuPathDB" id="VectorBase:GAUT028566"/>
<evidence type="ECO:0000313" key="2">
    <source>
        <dbReference type="EnsemblMetazoa" id="GAUT028566-PA"/>
    </source>
</evidence>
<sequence length="154" mass="18115">MDYGDVVALLECHRQERSCEDYKMQYHMKIEWNKNSIEQKPVLFGNRVLLLSLHINLKIFGSFIVLNILIRSIVLCGKGNPKNSTTLTYKHIVKHMRDHEEPEPLEIVENRFVDSKRKSNRMLKIKDLIVHEALNTVAAIDLAVRKYKCNRINW</sequence>
<organism evidence="2 3">
    <name type="scientific">Glossina austeni</name>
    <name type="common">Savannah tsetse fly</name>
    <dbReference type="NCBI Taxonomy" id="7395"/>
    <lineage>
        <taxon>Eukaryota</taxon>
        <taxon>Metazoa</taxon>
        <taxon>Ecdysozoa</taxon>
        <taxon>Arthropoda</taxon>
        <taxon>Hexapoda</taxon>
        <taxon>Insecta</taxon>
        <taxon>Pterygota</taxon>
        <taxon>Neoptera</taxon>
        <taxon>Endopterygota</taxon>
        <taxon>Diptera</taxon>
        <taxon>Brachycera</taxon>
        <taxon>Muscomorpha</taxon>
        <taxon>Hippoboscoidea</taxon>
        <taxon>Glossinidae</taxon>
        <taxon>Glossina</taxon>
    </lineage>
</organism>
<feature type="transmembrane region" description="Helical" evidence="1">
    <location>
        <begin position="48"/>
        <end position="70"/>
    </location>
</feature>
<keyword evidence="1" id="KW-0812">Transmembrane</keyword>
<name>A0A1A9V7R4_GLOAU</name>
<keyword evidence="1" id="KW-1133">Transmembrane helix</keyword>
<keyword evidence="1" id="KW-0472">Membrane</keyword>
<dbReference type="EnsemblMetazoa" id="GAUT028566-RA">
    <property type="protein sequence ID" value="GAUT028566-PA"/>
    <property type="gene ID" value="GAUT028566"/>
</dbReference>
<protein>
    <submittedName>
        <fullName evidence="2">Uncharacterized protein</fullName>
    </submittedName>
</protein>
<keyword evidence="3" id="KW-1185">Reference proteome</keyword>
<accession>A0A1A9V7R4</accession>
<proteinExistence type="predicted"/>
<dbReference type="AlphaFoldDB" id="A0A1A9V7R4"/>